<dbReference type="InterPro" id="IPR021109">
    <property type="entry name" value="Peptidase_aspartic_dom_sf"/>
</dbReference>
<dbReference type="AlphaFoldDB" id="A0A8T2QDS4"/>
<keyword evidence="7 9" id="KW-1133">Transmembrane helix</keyword>
<evidence type="ECO:0000256" key="2">
    <source>
        <dbReference type="ARBA" id="ARBA00007447"/>
    </source>
</evidence>
<accession>A0A8T2QDS4</accession>
<keyword evidence="5" id="KW-0732">Signal</keyword>
<dbReference type="GO" id="GO:0016020">
    <property type="term" value="C:membrane"/>
    <property type="evidence" value="ECO:0007669"/>
    <property type="project" value="UniProtKB-SubCell"/>
</dbReference>
<dbReference type="PRINTS" id="PR00792">
    <property type="entry name" value="PEPSIN"/>
</dbReference>
<proteinExistence type="inferred from homology"/>
<dbReference type="Gene3D" id="2.40.70.10">
    <property type="entry name" value="Acid Proteases"/>
    <property type="match status" value="2"/>
</dbReference>
<dbReference type="SUPFAM" id="SSF50630">
    <property type="entry name" value="Acid proteases"/>
    <property type="match status" value="1"/>
</dbReference>
<evidence type="ECO:0000256" key="4">
    <source>
        <dbReference type="ARBA" id="ARBA00022692"/>
    </source>
</evidence>
<evidence type="ECO:0000256" key="1">
    <source>
        <dbReference type="ARBA" id="ARBA00004370"/>
    </source>
</evidence>
<dbReference type="GO" id="GO:0006508">
    <property type="term" value="P:proteolysis"/>
    <property type="evidence" value="ECO:0007669"/>
    <property type="project" value="UniProtKB-KW"/>
</dbReference>
<name>A0A8T2QDS4_CERRI</name>
<dbReference type="Pfam" id="PF14543">
    <property type="entry name" value="TAXi_N"/>
    <property type="match status" value="1"/>
</dbReference>
<keyword evidence="8 9" id="KW-0472">Membrane</keyword>
<evidence type="ECO:0000256" key="5">
    <source>
        <dbReference type="ARBA" id="ARBA00022729"/>
    </source>
</evidence>
<comment type="similarity">
    <text evidence="2">Belongs to the peptidase A1 family.</text>
</comment>
<dbReference type="InterPro" id="IPR032861">
    <property type="entry name" value="TAXi_N"/>
</dbReference>
<evidence type="ECO:0000313" key="12">
    <source>
        <dbReference type="Proteomes" id="UP000825935"/>
    </source>
</evidence>
<gene>
    <name evidence="11" type="ORF">KP509_35G022500</name>
</gene>
<keyword evidence="6" id="KW-0378">Hydrolase</keyword>
<evidence type="ECO:0000256" key="9">
    <source>
        <dbReference type="SAM" id="Phobius"/>
    </source>
</evidence>
<dbReference type="Proteomes" id="UP000825935">
    <property type="component" value="Chromosome 35"/>
</dbReference>
<dbReference type="GO" id="GO:0004190">
    <property type="term" value="F:aspartic-type endopeptidase activity"/>
    <property type="evidence" value="ECO:0007669"/>
    <property type="project" value="InterPro"/>
</dbReference>
<keyword evidence="12" id="KW-1185">Reference proteome</keyword>
<feature type="domain" description="Peptidase A1" evidence="10">
    <location>
        <begin position="100"/>
        <end position="382"/>
    </location>
</feature>
<evidence type="ECO:0000259" key="10">
    <source>
        <dbReference type="PROSITE" id="PS51767"/>
    </source>
</evidence>
<dbReference type="OrthoDB" id="2747330at2759"/>
<dbReference type="EMBL" id="CM035440">
    <property type="protein sequence ID" value="KAH7282267.1"/>
    <property type="molecule type" value="Genomic_DNA"/>
</dbReference>
<evidence type="ECO:0000256" key="8">
    <source>
        <dbReference type="ARBA" id="ARBA00023136"/>
    </source>
</evidence>
<dbReference type="PANTHER" id="PTHR13683:SF375">
    <property type="entry name" value="PEPTIDASE A1 DOMAIN-CONTAINING PROTEIN"/>
    <property type="match status" value="1"/>
</dbReference>
<comment type="caution">
    <text evidence="11">The sequence shown here is derived from an EMBL/GenBank/DDBJ whole genome shotgun (WGS) entry which is preliminary data.</text>
</comment>
<feature type="transmembrane region" description="Helical" evidence="9">
    <location>
        <begin position="418"/>
        <end position="438"/>
    </location>
</feature>
<dbReference type="PROSITE" id="PS51767">
    <property type="entry name" value="PEPTIDASE_A1"/>
    <property type="match status" value="1"/>
</dbReference>
<keyword evidence="3" id="KW-0645">Protease</keyword>
<organism evidence="11 12">
    <name type="scientific">Ceratopteris richardii</name>
    <name type="common">Triangle waterfern</name>
    <dbReference type="NCBI Taxonomy" id="49495"/>
    <lineage>
        <taxon>Eukaryota</taxon>
        <taxon>Viridiplantae</taxon>
        <taxon>Streptophyta</taxon>
        <taxon>Embryophyta</taxon>
        <taxon>Tracheophyta</taxon>
        <taxon>Polypodiopsida</taxon>
        <taxon>Polypodiidae</taxon>
        <taxon>Polypodiales</taxon>
        <taxon>Pteridineae</taxon>
        <taxon>Pteridaceae</taxon>
        <taxon>Parkerioideae</taxon>
        <taxon>Ceratopteris</taxon>
    </lineage>
</organism>
<keyword evidence="4 9" id="KW-0812">Transmembrane</keyword>
<evidence type="ECO:0000256" key="3">
    <source>
        <dbReference type="ARBA" id="ARBA00022670"/>
    </source>
</evidence>
<comment type="subcellular location">
    <subcellularLocation>
        <location evidence="1">Membrane</location>
    </subcellularLocation>
</comment>
<sequence>MTSRCCLHYQLKRLLPIIMTCFVAESLSLVQSKGNITIIKLHHVYADLVASARKSSDKGISREHIELFKAHDRSRHGRVLGNVVEFPVGGSSNPFVAGIYFTRVRIGTPSKEYYVQVDTGSDLLWLNCNPCTACPRSNNLGMILVPYDPQASTTSSPITCIDSICEHSFKVSSNVCDTTQLCSYGFQYGDGSSTTGYLVSDTFIYNTIHPNNTLANNEARIVFGPHYNLNLRGISVGSNQLIVDESAYETTNLQGTIIDSGTTLAYLIEPIYTSFINAIIKGAPDGAHLLAEQGVPCFMYMGSVDDTFPMVTLHFEGADMILKARHYLIRQADVNTELWCVGWHPISYAAAVGGGLLTILGDIVLKDQLIIYDLDNQQIGWVNYDCSSSISVSTSNGKSESVSPHYLRNSAPLLDARISLVSQFVMFLTNIYILCMYYKD</sequence>
<protein>
    <recommendedName>
        <fullName evidence="10">Peptidase A1 domain-containing protein</fullName>
    </recommendedName>
</protein>
<evidence type="ECO:0000256" key="6">
    <source>
        <dbReference type="ARBA" id="ARBA00022801"/>
    </source>
</evidence>
<reference evidence="11" key="1">
    <citation type="submission" date="2021-08" db="EMBL/GenBank/DDBJ databases">
        <title>WGS assembly of Ceratopteris richardii.</title>
        <authorList>
            <person name="Marchant D.B."/>
            <person name="Chen G."/>
            <person name="Jenkins J."/>
            <person name="Shu S."/>
            <person name="Leebens-Mack J."/>
            <person name="Grimwood J."/>
            <person name="Schmutz J."/>
            <person name="Soltis P."/>
            <person name="Soltis D."/>
            <person name="Chen Z.-H."/>
        </authorList>
    </citation>
    <scope>NUCLEOTIDE SEQUENCE</scope>
    <source>
        <strain evidence="11">Whitten #5841</strain>
        <tissue evidence="11">Leaf</tissue>
    </source>
</reference>
<dbReference type="InterPro" id="IPR001461">
    <property type="entry name" value="Aspartic_peptidase_A1"/>
</dbReference>
<dbReference type="PANTHER" id="PTHR13683">
    <property type="entry name" value="ASPARTYL PROTEASES"/>
    <property type="match status" value="1"/>
</dbReference>
<evidence type="ECO:0000256" key="7">
    <source>
        <dbReference type="ARBA" id="ARBA00022989"/>
    </source>
</evidence>
<dbReference type="InterPro" id="IPR033121">
    <property type="entry name" value="PEPTIDASE_A1"/>
</dbReference>
<evidence type="ECO:0000313" key="11">
    <source>
        <dbReference type="EMBL" id="KAH7282267.1"/>
    </source>
</evidence>